<accession>A0A2H1X2V2</accession>
<name>A0A2H1X2V2_SPOFR</name>
<dbReference type="AlphaFoldDB" id="A0A2H1X2V2"/>
<proteinExistence type="predicted"/>
<organism evidence="1">
    <name type="scientific">Spodoptera frugiperda</name>
    <name type="common">Fall armyworm</name>
    <dbReference type="NCBI Taxonomy" id="7108"/>
    <lineage>
        <taxon>Eukaryota</taxon>
        <taxon>Metazoa</taxon>
        <taxon>Ecdysozoa</taxon>
        <taxon>Arthropoda</taxon>
        <taxon>Hexapoda</taxon>
        <taxon>Insecta</taxon>
        <taxon>Pterygota</taxon>
        <taxon>Neoptera</taxon>
        <taxon>Endopterygota</taxon>
        <taxon>Lepidoptera</taxon>
        <taxon>Glossata</taxon>
        <taxon>Ditrysia</taxon>
        <taxon>Noctuoidea</taxon>
        <taxon>Noctuidae</taxon>
        <taxon>Amphipyrinae</taxon>
        <taxon>Spodoptera</taxon>
    </lineage>
</organism>
<evidence type="ECO:0000313" key="1">
    <source>
        <dbReference type="EMBL" id="SOQ59556.1"/>
    </source>
</evidence>
<sequence>MGQLDRSDTTASQKTEA</sequence>
<protein>
    <submittedName>
        <fullName evidence="1">SFRICE_038156</fullName>
    </submittedName>
</protein>
<dbReference type="EMBL" id="ODYU01012979">
    <property type="protein sequence ID" value="SOQ59556.1"/>
    <property type="molecule type" value="Genomic_DNA"/>
</dbReference>
<gene>
    <name evidence="1" type="ORF">SFRICE_038156</name>
</gene>
<reference evidence="1" key="1">
    <citation type="submission" date="2016-07" db="EMBL/GenBank/DDBJ databases">
        <authorList>
            <person name="Bretaudeau A."/>
        </authorList>
    </citation>
    <scope>NUCLEOTIDE SEQUENCE</scope>
    <source>
        <strain evidence="1">Rice</strain>
        <tissue evidence="1">Whole body</tissue>
    </source>
</reference>